<dbReference type="InterPro" id="IPR051678">
    <property type="entry name" value="AGP_Transferase"/>
</dbReference>
<accession>A0AAU8NL38</accession>
<dbReference type="PANTHER" id="PTHR21310">
    <property type="entry name" value="AMINOGLYCOSIDE PHOSPHOTRANSFERASE-RELATED-RELATED"/>
    <property type="match status" value="1"/>
</dbReference>
<dbReference type="GO" id="GO:0016740">
    <property type="term" value="F:transferase activity"/>
    <property type="evidence" value="ECO:0007669"/>
    <property type="project" value="UniProtKB-KW"/>
</dbReference>
<dbReference type="InterPro" id="IPR002575">
    <property type="entry name" value="Aminoglycoside_PTrfase"/>
</dbReference>
<reference evidence="2" key="1">
    <citation type="submission" date="2024-05" db="EMBL/GenBank/DDBJ databases">
        <title>Draft genome assemblies of 36 bacteria isolated from hibernating arctic ground squirrels.</title>
        <authorList>
            <person name="McKee H."/>
            <person name="Mullen L."/>
            <person name="Drown D.M."/>
            <person name="Duddleston K.N."/>
        </authorList>
    </citation>
    <scope>NUCLEOTIDE SEQUENCE</scope>
    <source>
        <strain evidence="2">AN1007</strain>
    </source>
</reference>
<dbReference type="SUPFAM" id="SSF56112">
    <property type="entry name" value="Protein kinase-like (PK-like)"/>
    <property type="match status" value="1"/>
</dbReference>
<dbReference type="RefSeq" id="WP_342555709.1">
    <property type="nucleotide sequence ID" value="NZ_CP159992.1"/>
</dbReference>
<evidence type="ECO:0000313" key="2">
    <source>
        <dbReference type="EMBL" id="XCP97688.1"/>
    </source>
</evidence>
<gene>
    <name evidence="2" type="ORF">ABXS70_13730</name>
</gene>
<keyword evidence="2" id="KW-0808">Transferase</keyword>
<sequence>MERIGQGRTAEIYHYADDQILKLYRAGFSEEAVQNEFCISELVHAKGLPVPRAVKRIVDAQRSGIVFERFEGTTLLSLMMQRPEQLELLSHRMAAYHYRMHSVKDEGSTLPSQKKILEHAILRVSSFSDMEQERLLHCLSVLPEQRAVCHGDFHPDNVMLSRDGEQYCIIDWMTGMAGDPAGDVARTWVILKSGKLPDDAEPAILEGFERARSLMVEHYIEHYTALSGITREQIESWVLPAAAARLDESLPDAEAEELLQYVRDRLRQLNETISITS</sequence>
<proteinExistence type="predicted"/>
<evidence type="ECO:0000259" key="1">
    <source>
        <dbReference type="Pfam" id="PF01636"/>
    </source>
</evidence>
<dbReference type="InterPro" id="IPR011009">
    <property type="entry name" value="Kinase-like_dom_sf"/>
</dbReference>
<dbReference type="EMBL" id="CP159992">
    <property type="protein sequence ID" value="XCP97688.1"/>
    <property type="molecule type" value="Genomic_DNA"/>
</dbReference>
<dbReference type="AlphaFoldDB" id="A0AAU8NL38"/>
<dbReference type="EC" id="2.7.1.-" evidence="2"/>
<dbReference type="Gene3D" id="3.90.1200.10">
    <property type="match status" value="1"/>
</dbReference>
<organism evidence="2">
    <name type="scientific">Paenibacillus sp. AN1007</name>
    <dbReference type="NCBI Taxonomy" id="3151385"/>
    <lineage>
        <taxon>Bacteria</taxon>
        <taxon>Bacillati</taxon>
        <taxon>Bacillota</taxon>
        <taxon>Bacilli</taxon>
        <taxon>Bacillales</taxon>
        <taxon>Paenibacillaceae</taxon>
        <taxon>Paenibacillus</taxon>
    </lineage>
</organism>
<dbReference type="PANTHER" id="PTHR21310:SF40">
    <property type="entry name" value="AMINOGLYCOSIDE PHOSPHOTRANSFERASE DOMAIN-CONTAINING PROTEIN-RELATED"/>
    <property type="match status" value="1"/>
</dbReference>
<protein>
    <submittedName>
        <fullName evidence="2">Aminoglycoside phosphotransferase family protein</fullName>
        <ecNumber evidence="2">2.7.1.-</ecNumber>
    </submittedName>
</protein>
<name>A0AAU8NL38_9BACL</name>
<feature type="domain" description="Aminoglycoside phosphotransferase" evidence="1">
    <location>
        <begin position="3"/>
        <end position="213"/>
    </location>
</feature>
<dbReference type="Pfam" id="PF01636">
    <property type="entry name" value="APH"/>
    <property type="match status" value="1"/>
</dbReference>